<comment type="catalytic activity">
    <reaction evidence="20">
        <text>Preferential cleavage: (Ac)2-L-Lys-D-Ala-|-D-Ala. Also transpeptidation of peptidyl-alanyl moieties that are N-acyl substituents of D-alanine.</text>
        <dbReference type="EC" id="3.4.16.4"/>
    </reaction>
</comment>
<accession>A0ABP9S633</accession>
<evidence type="ECO:0000256" key="6">
    <source>
        <dbReference type="ARBA" id="ARBA00018637"/>
    </source>
</evidence>
<organism evidence="28 29">
    <name type="scientific">Ferrimonas gelatinilytica</name>
    <dbReference type="NCBI Taxonomy" id="1255257"/>
    <lineage>
        <taxon>Bacteria</taxon>
        <taxon>Pseudomonadati</taxon>
        <taxon>Pseudomonadota</taxon>
        <taxon>Gammaproteobacteria</taxon>
        <taxon>Alteromonadales</taxon>
        <taxon>Ferrimonadaceae</taxon>
        <taxon>Ferrimonas</taxon>
    </lineage>
</organism>
<feature type="domain" description="Glycosyl transferase family 51" evidence="26">
    <location>
        <begin position="178"/>
        <end position="350"/>
    </location>
</feature>
<evidence type="ECO:0000256" key="14">
    <source>
        <dbReference type="ARBA" id="ARBA00022984"/>
    </source>
</evidence>
<evidence type="ECO:0000256" key="3">
    <source>
        <dbReference type="ARBA" id="ARBA00004752"/>
    </source>
</evidence>
<evidence type="ECO:0000256" key="4">
    <source>
        <dbReference type="ARBA" id="ARBA00007090"/>
    </source>
</evidence>
<keyword evidence="29" id="KW-1185">Reference proteome</keyword>
<dbReference type="PIRSF" id="PIRSF002799">
    <property type="entry name" value="PBP_1b"/>
    <property type="match status" value="1"/>
</dbReference>
<keyword evidence="8" id="KW-0121">Carboxypeptidase</keyword>
<evidence type="ECO:0000259" key="26">
    <source>
        <dbReference type="Pfam" id="PF00912"/>
    </source>
</evidence>
<keyword evidence="15" id="KW-0472">Membrane</keyword>
<feature type="domain" description="Bifunctional transglycosylase second" evidence="27">
    <location>
        <begin position="83"/>
        <end position="167"/>
    </location>
</feature>
<evidence type="ECO:0000256" key="18">
    <source>
        <dbReference type="ARBA" id="ARBA00023316"/>
    </source>
</evidence>
<dbReference type="PANTHER" id="PTHR32282">
    <property type="entry name" value="BINDING PROTEIN TRANSPEPTIDASE, PUTATIVE-RELATED"/>
    <property type="match status" value="1"/>
</dbReference>
<comment type="caution">
    <text evidence="28">The sequence shown here is derived from an EMBL/GenBank/DDBJ whole genome shotgun (WGS) entry which is preliminary data.</text>
</comment>
<evidence type="ECO:0000259" key="27">
    <source>
        <dbReference type="Pfam" id="PF14814"/>
    </source>
</evidence>
<dbReference type="InterPro" id="IPR050396">
    <property type="entry name" value="Glycosyltr_51/Transpeptidase"/>
</dbReference>
<dbReference type="Gene3D" id="1.20.5.100">
    <property type="entry name" value="Cytochrome c1, transmembrane anchor, C-terminal"/>
    <property type="match status" value="1"/>
</dbReference>
<keyword evidence="9" id="KW-0645">Protease</keyword>
<keyword evidence="14 23" id="KW-0573">Peptidoglycan synthesis</keyword>
<evidence type="ECO:0000256" key="24">
    <source>
        <dbReference type="SAM" id="MobiDB-lite"/>
    </source>
</evidence>
<dbReference type="Pfam" id="PF14814">
    <property type="entry name" value="UB2H"/>
    <property type="match status" value="1"/>
</dbReference>
<comment type="catalytic activity">
    <reaction evidence="21">
        <text>[GlcNAc-(1-&gt;4)-Mur2Ac(oyl-L-Ala-gamma-D-Glu-L-Lys-D-Ala-D-Ala)](n)-di-trans,octa-cis-undecaprenyl diphosphate + beta-D-GlcNAc-(1-&gt;4)-Mur2Ac(oyl-L-Ala-gamma-D-Glu-L-Lys-D-Ala-D-Ala)-di-trans,octa-cis-undecaprenyl diphosphate = [GlcNAc-(1-&gt;4)-Mur2Ac(oyl-L-Ala-gamma-D-Glu-L-Lys-D-Ala-D-Ala)](n+1)-di-trans,octa-cis-undecaprenyl diphosphate + di-trans,octa-cis-undecaprenyl diphosphate + H(+)</text>
        <dbReference type="Rhea" id="RHEA:23708"/>
        <dbReference type="Rhea" id="RHEA-COMP:9602"/>
        <dbReference type="Rhea" id="RHEA-COMP:9603"/>
        <dbReference type="ChEBI" id="CHEBI:15378"/>
        <dbReference type="ChEBI" id="CHEBI:58405"/>
        <dbReference type="ChEBI" id="CHEBI:60033"/>
        <dbReference type="ChEBI" id="CHEBI:78435"/>
        <dbReference type="EC" id="2.4.99.28"/>
    </reaction>
</comment>
<evidence type="ECO:0000313" key="29">
    <source>
        <dbReference type="Proteomes" id="UP001501600"/>
    </source>
</evidence>
<comment type="subcellular location">
    <subcellularLocation>
        <location evidence="2">Cell membrane</location>
    </subcellularLocation>
</comment>
<proteinExistence type="inferred from homology"/>
<evidence type="ECO:0000256" key="2">
    <source>
        <dbReference type="ARBA" id="ARBA00004236"/>
    </source>
</evidence>
<evidence type="ECO:0000313" key="28">
    <source>
        <dbReference type="EMBL" id="GAA5191844.1"/>
    </source>
</evidence>
<evidence type="ECO:0000256" key="9">
    <source>
        <dbReference type="ARBA" id="ARBA00022670"/>
    </source>
</evidence>
<protein>
    <recommendedName>
        <fullName evidence="6 22">Penicillin-binding protein 1B</fullName>
        <shortName evidence="23">PBP-1b</shortName>
        <shortName evidence="23">PBP1b</shortName>
    </recommendedName>
    <alternativeName>
        <fullName evidence="19 23">Murein polymerase</fullName>
    </alternativeName>
</protein>
<evidence type="ECO:0000256" key="10">
    <source>
        <dbReference type="ARBA" id="ARBA00022676"/>
    </source>
</evidence>
<evidence type="ECO:0000256" key="5">
    <source>
        <dbReference type="ARBA" id="ARBA00007739"/>
    </source>
</evidence>
<evidence type="ECO:0000256" key="11">
    <source>
        <dbReference type="ARBA" id="ARBA00022679"/>
    </source>
</evidence>
<keyword evidence="18 23" id="KW-0961">Cell wall biogenesis/degradation</keyword>
<sequence>MAERRSKPVSKASGKKKPVAKSRRKGTQRSRWRAPMILMGKITLVVAAVVGVYGIYLDTQIARKFEGQKFFLPAQVFARPMSIYPGAPITHGQMKQELALLGYRNTGRVQSEGEFGVAVDRIEIYRRAFQSPNGAETPLKVTIHFQDNRVHRVVRSQDQRDLGFLQLEPLLLDRILTGEREDRLFVPRAEIPDTLVTALLRTEDQEFYEHHGLSLTGIARAALVNARAGRTVQGGSTLTQQLAKNFFLTHERSYVRKANEALMALIIDFRYPKDEILEAYLNEVYMGQDGAIAVHGVGLAAWHYFGTPLDELNLAQQALLVAMIKGPSYYNPWRFPERALQRRDLVLKMMLEEGMIGRHDYEQNASRGLQLRDPNWRQRHKLPGFRGLMQRELARRFGDQVLDQSGLRVYTTLDPLAQQAAEYAVREGISQLSRDRNDDQLQAAMVVVDRYHGGVLALVADREPNFKGFNRALDARRPVGSLLKPHVYLTALAAPEQFNLRTPLEDEPISMKSSAGQVWEPQNVDKAFRGEVSLLDALVHSYNIPTVNLGMSVGLDAVNTTLRKAGWSSRLTNTPALLLGALDASPLQVAQLYHTLADGGRYRPLHAIGHVLNSEGERLVEPMPASEAVLPEGAAWLTNYALTQVVERGTAKRLKQQYPGLTLAGKTGTTSEGRDAWYAGFDDRDVVVTWVGRDDNSAAGLYGSSAALPLYQSYLAKREPLSLVLPRPVEITDGHFDAQGQPVAARCRGAAAVPADRVSWPDPRGCTGGDSKTAEDRNWFERLLGF</sequence>
<reference evidence="29" key="1">
    <citation type="journal article" date="2019" name="Int. J. Syst. Evol. Microbiol.">
        <title>The Global Catalogue of Microorganisms (GCM) 10K type strain sequencing project: providing services to taxonomists for standard genome sequencing and annotation.</title>
        <authorList>
            <consortium name="The Broad Institute Genomics Platform"/>
            <consortium name="The Broad Institute Genome Sequencing Center for Infectious Disease"/>
            <person name="Wu L."/>
            <person name="Ma J."/>
        </authorList>
    </citation>
    <scope>NUCLEOTIDE SEQUENCE [LARGE SCALE GENOMIC DNA]</scope>
    <source>
        <strain evidence="29">JCM 18720</strain>
    </source>
</reference>
<dbReference type="InterPro" id="IPR011813">
    <property type="entry name" value="PBP_1b"/>
</dbReference>
<evidence type="ECO:0000256" key="16">
    <source>
        <dbReference type="ARBA" id="ARBA00023251"/>
    </source>
</evidence>
<evidence type="ECO:0000256" key="23">
    <source>
        <dbReference type="PIRNR" id="PIRNR002799"/>
    </source>
</evidence>
<name>A0ABP9S633_9GAMM</name>
<keyword evidence="12" id="KW-0378">Hydrolase</keyword>
<keyword evidence="10 23" id="KW-0328">Glycosyltransferase</keyword>
<feature type="domain" description="Penicillin-binding protein transpeptidase" evidence="25">
    <location>
        <begin position="444"/>
        <end position="693"/>
    </location>
</feature>
<keyword evidence="16" id="KW-0046">Antibiotic resistance</keyword>
<evidence type="ECO:0000256" key="21">
    <source>
        <dbReference type="ARBA" id="ARBA00049902"/>
    </source>
</evidence>
<keyword evidence="11 23" id="KW-0808">Transferase</keyword>
<dbReference type="Pfam" id="PF00905">
    <property type="entry name" value="Transpeptidase"/>
    <property type="match status" value="1"/>
</dbReference>
<comment type="similarity">
    <text evidence="5 23">In the N-terminal section; belongs to the glycosyltransferase 51 family.</text>
</comment>
<comment type="function">
    <text evidence="1 23">Cell wall formation. Synthesis of cross-linked peptidoglycan from the lipid intermediates. The enzyme has a penicillin-insensitive transglycosylase N-terminal domain (formation of linear glycan strands) and a penicillin-sensitive transpeptidase C-terminal domain (cross-linking of the peptide subunits).</text>
</comment>
<dbReference type="NCBIfam" id="TIGR02071">
    <property type="entry name" value="PBP_1b"/>
    <property type="match status" value="1"/>
</dbReference>
<feature type="compositionally biased region" description="Basic residues" evidence="24">
    <location>
        <begin position="13"/>
        <end position="28"/>
    </location>
</feature>
<dbReference type="PANTHER" id="PTHR32282:SF11">
    <property type="entry name" value="PENICILLIN-BINDING PROTEIN 1B"/>
    <property type="match status" value="1"/>
</dbReference>
<dbReference type="Pfam" id="PF00912">
    <property type="entry name" value="Transgly"/>
    <property type="match status" value="1"/>
</dbReference>
<evidence type="ECO:0000256" key="17">
    <source>
        <dbReference type="ARBA" id="ARBA00023268"/>
    </source>
</evidence>
<comment type="similarity">
    <text evidence="4 23">In the C-terminal section; belongs to the transpeptidase family.</text>
</comment>
<evidence type="ECO:0000256" key="20">
    <source>
        <dbReference type="ARBA" id="ARBA00034000"/>
    </source>
</evidence>
<dbReference type="Gene3D" id="1.10.3810.10">
    <property type="entry name" value="Biosynthetic peptidoglycan transglycosylase-like"/>
    <property type="match status" value="1"/>
</dbReference>
<evidence type="ECO:0000256" key="7">
    <source>
        <dbReference type="ARBA" id="ARBA00022475"/>
    </source>
</evidence>
<dbReference type="RefSeq" id="WP_345316877.1">
    <property type="nucleotide sequence ID" value="NZ_BAABLF010000013.1"/>
</dbReference>
<evidence type="ECO:0000256" key="19">
    <source>
        <dbReference type="ARBA" id="ARBA00032454"/>
    </source>
</evidence>
<dbReference type="SUPFAM" id="SSF53955">
    <property type="entry name" value="Lysozyme-like"/>
    <property type="match status" value="1"/>
</dbReference>
<dbReference type="InterPro" id="IPR036950">
    <property type="entry name" value="PBP_transglycosylase"/>
</dbReference>
<dbReference type="InterPro" id="IPR001264">
    <property type="entry name" value="Glyco_trans_51"/>
</dbReference>
<keyword evidence="7" id="KW-1003">Cell membrane</keyword>
<dbReference type="SUPFAM" id="SSF56601">
    <property type="entry name" value="beta-lactamase/transpeptidase-like"/>
    <property type="match status" value="1"/>
</dbReference>
<dbReference type="InterPro" id="IPR001460">
    <property type="entry name" value="PCN-bd_Tpept"/>
</dbReference>
<evidence type="ECO:0000256" key="15">
    <source>
        <dbReference type="ARBA" id="ARBA00023136"/>
    </source>
</evidence>
<evidence type="ECO:0000256" key="12">
    <source>
        <dbReference type="ARBA" id="ARBA00022801"/>
    </source>
</evidence>
<dbReference type="Gene3D" id="3.40.710.10">
    <property type="entry name" value="DD-peptidase/beta-lactamase superfamily"/>
    <property type="match status" value="1"/>
</dbReference>
<dbReference type="Gene3D" id="3.30.2060.10">
    <property type="entry name" value="Penicillin-binding protein 1b domain"/>
    <property type="match status" value="1"/>
</dbReference>
<comment type="pathway">
    <text evidence="3 23">Cell wall biogenesis; peptidoglycan biosynthesis.</text>
</comment>
<dbReference type="EMBL" id="BAABLF010000013">
    <property type="protein sequence ID" value="GAA5191844.1"/>
    <property type="molecule type" value="Genomic_DNA"/>
</dbReference>
<dbReference type="Proteomes" id="UP001501600">
    <property type="component" value="Unassembled WGS sequence"/>
</dbReference>
<evidence type="ECO:0000256" key="1">
    <source>
        <dbReference type="ARBA" id="ARBA00002624"/>
    </source>
</evidence>
<evidence type="ECO:0000256" key="13">
    <source>
        <dbReference type="ARBA" id="ARBA00022960"/>
    </source>
</evidence>
<feature type="region of interest" description="Disordered" evidence="24">
    <location>
        <begin position="1"/>
        <end position="28"/>
    </location>
</feature>
<dbReference type="InterPro" id="IPR012338">
    <property type="entry name" value="Beta-lactam/transpept-like"/>
</dbReference>
<evidence type="ECO:0000256" key="22">
    <source>
        <dbReference type="NCBIfam" id="TIGR02071"/>
    </source>
</evidence>
<gene>
    <name evidence="28" type="primary">mrcB</name>
    <name evidence="28" type="ORF">GCM10025772_19590</name>
</gene>
<dbReference type="InterPro" id="IPR028166">
    <property type="entry name" value="UB2H"/>
</dbReference>
<evidence type="ECO:0000256" key="8">
    <source>
        <dbReference type="ARBA" id="ARBA00022645"/>
    </source>
</evidence>
<evidence type="ECO:0000259" key="25">
    <source>
        <dbReference type="Pfam" id="PF00905"/>
    </source>
</evidence>
<keyword evidence="13 23" id="KW-0133">Cell shape</keyword>
<keyword evidence="17" id="KW-0511">Multifunctional enzyme</keyword>
<dbReference type="InterPro" id="IPR023346">
    <property type="entry name" value="Lysozyme-like_dom_sf"/>
</dbReference>